<dbReference type="EMBL" id="AFQF01000684">
    <property type="protein sequence ID" value="EGU87489.1"/>
    <property type="molecule type" value="Genomic_DNA"/>
</dbReference>
<feature type="region of interest" description="Disordered" evidence="6">
    <location>
        <begin position="88"/>
        <end position="140"/>
    </location>
</feature>
<evidence type="ECO:0000256" key="2">
    <source>
        <dbReference type="ARBA" id="ARBA00023015"/>
    </source>
</evidence>
<evidence type="ECO:0000256" key="4">
    <source>
        <dbReference type="ARBA" id="ARBA00023163"/>
    </source>
</evidence>
<accession>F9F6P9</accession>
<organism evidence="7">
    <name type="scientific">Fusarium oxysporum (strain Fo5176)</name>
    <name type="common">Fusarium vascular wilt</name>
    <dbReference type="NCBI Taxonomy" id="660025"/>
    <lineage>
        <taxon>Eukaryota</taxon>
        <taxon>Fungi</taxon>
        <taxon>Dikarya</taxon>
        <taxon>Ascomycota</taxon>
        <taxon>Pezizomycotina</taxon>
        <taxon>Sordariomycetes</taxon>
        <taxon>Hypocreomycetidae</taxon>
        <taxon>Hypocreales</taxon>
        <taxon>Nectriaceae</taxon>
        <taxon>Fusarium</taxon>
        <taxon>Fusarium oxysporum species complex</taxon>
    </lineage>
</organism>
<gene>
    <name evidence="7" type="ORF">FOXB_02074</name>
</gene>
<sequence length="605" mass="68264">MAKRTWSDSAAATSADAALVQMGTGEQLLIDKASRASCLTTVLFPRSHARSRRVRHVGNTRFSESVVQDLEQMHSALRQVMTKLSLPELPPLQSINSREEGSPPKDDHANTSHHLSVSQEEFRGPSCDNSPKATPEDEGLPYVPIHSLYTLTKLSALRSPDNPEAQKGNAINDFIARGALSLADAESLFSLYRDRLDRYMYGIGCRYMTLEELRRKSPILSAATLTVAALHDPKADNIYGICSGEFRRLMEKSMFERRIDRDYLRAIYNQAIKEQSQEAADCARLWYILYICDQHLATLYGRPSIVQEDSSIQGWEQFLKSPVATEEDKRLTGQVMLVSILRNIRELFGTDKGEPIPRVYLNHILQFRRQLDEWYTRWMGELPEQWTQIGSFPRKGTILHYNFAQIHLYSHIFRGLSNDAPIPHYFLDCAMQAVNAATAIIDLIITDPDVAVGIVGMPSYMLSMTAFACMFLIKVAVKYGSDLIERQRVHDLTTNLVRQFRSLKAGKWHLANLMAGGLERMTATLATPDLGQVQPAVYNNAVEHVDMVMPGNQVYTDMDGDTFFDYDMSFGLSPVFRFDPSMFTVDASGQSLPTYPEADYGMRPQ</sequence>
<dbReference type="AlphaFoldDB" id="F9F6P9"/>
<dbReference type="CDD" id="cd12148">
    <property type="entry name" value="fungal_TF_MHR"/>
    <property type="match status" value="1"/>
</dbReference>
<dbReference type="GO" id="GO:0005634">
    <property type="term" value="C:nucleus"/>
    <property type="evidence" value="ECO:0007669"/>
    <property type="project" value="UniProtKB-SubCell"/>
</dbReference>
<proteinExistence type="predicted"/>
<keyword evidence="3" id="KW-0238">DNA-binding</keyword>
<keyword evidence="5" id="KW-0539">Nucleus</keyword>
<dbReference type="OrthoDB" id="1925334at2759"/>
<feature type="compositionally biased region" description="Basic and acidic residues" evidence="6">
    <location>
        <begin position="97"/>
        <end position="110"/>
    </location>
</feature>
<evidence type="ECO:0000256" key="5">
    <source>
        <dbReference type="ARBA" id="ARBA00023242"/>
    </source>
</evidence>
<dbReference type="GO" id="GO:0000976">
    <property type="term" value="F:transcription cis-regulatory region binding"/>
    <property type="evidence" value="ECO:0007669"/>
    <property type="project" value="TreeGrafter"/>
</dbReference>
<dbReference type="PANTHER" id="PTHR31845:SF17">
    <property type="entry name" value="ZN(II)2CYS6 TRANSCRIPTION FACTOR (EUROFUNG)"/>
    <property type="match status" value="1"/>
</dbReference>
<name>F9F6P9_FUSOF</name>
<dbReference type="PANTHER" id="PTHR31845">
    <property type="entry name" value="FINGER DOMAIN PROTEIN, PUTATIVE-RELATED"/>
    <property type="match status" value="1"/>
</dbReference>
<dbReference type="InterPro" id="IPR051089">
    <property type="entry name" value="prtT"/>
</dbReference>
<evidence type="ECO:0000256" key="3">
    <source>
        <dbReference type="ARBA" id="ARBA00023125"/>
    </source>
</evidence>
<evidence type="ECO:0000313" key="7">
    <source>
        <dbReference type="EMBL" id="EGU87489.1"/>
    </source>
</evidence>
<keyword evidence="4" id="KW-0804">Transcription</keyword>
<evidence type="ECO:0008006" key="8">
    <source>
        <dbReference type="Google" id="ProtNLM"/>
    </source>
</evidence>
<comment type="caution">
    <text evidence="7">The sequence shown here is derived from an EMBL/GenBank/DDBJ whole genome shotgun (WGS) entry which is preliminary data.</text>
</comment>
<evidence type="ECO:0000256" key="6">
    <source>
        <dbReference type="SAM" id="MobiDB-lite"/>
    </source>
</evidence>
<reference evidence="7" key="1">
    <citation type="journal article" date="2012" name="Mol. Plant Microbe Interact.">
        <title>A highly conserved effector in Fusarium oxysporum is required for full virulence on Arabidopsis.</title>
        <authorList>
            <person name="Thatcher L.F."/>
            <person name="Gardiner D.M."/>
            <person name="Kazan K."/>
            <person name="Manners J."/>
        </authorList>
    </citation>
    <scope>NUCLEOTIDE SEQUENCE [LARGE SCALE GENOMIC DNA]</scope>
    <source>
        <strain evidence="7">Fo5176</strain>
    </source>
</reference>
<keyword evidence="2" id="KW-0805">Transcription regulation</keyword>
<comment type="subcellular location">
    <subcellularLocation>
        <location evidence="1">Nucleus</location>
    </subcellularLocation>
</comment>
<dbReference type="GO" id="GO:0000981">
    <property type="term" value="F:DNA-binding transcription factor activity, RNA polymerase II-specific"/>
    <property type="evidence" value="ECO:0007669"/>
    <property type="project" value="TreeGrafter"/>
</dbReference>
<protein>
    <recommendedName>
        <fullName evidence="8">Transcription factor domain-containing protein</fullName>
    </recommendedName>
</protein>
<evidence type="ECO:0000256" key="1">
    <source>
        <dbReference type="ARBA" id="ARBA00004123"/>
    </source>
</evidence>